<dbReference type="OrthoDB" id="6251307at2759"/>
<name>A0A6V7W0W9_MELEN</name>
<evidence type="ECO:0000313" key="1">
    <source>
        <dbReference type="EMBL" id="CAD2180712.1"/>
    </source>
</evidence>
<dbReference type="AlphaFoldDB" id="A0A6V7W0W9"/>
<sequence>MKNKNLATENFLGNDAELINEYISNLEKGAYIHKYAGLWTLGFDMLPTSAQRSLHLFVYRGCVCTINAWFHFDIVKLT</sequence>
<evidence type="ECO:0000313" key="2">
    <source>
        <dbReference type="Proteomes" id="UP000580250"/>
    </source>
</evidence>
<dbReference type="EMBL" id="CAJEWN010000378">
    <property type="protein sequence ID" value="CAD2180712.1"/>
    <property type="molecule type" value="Genomic_DNA"/>
</dbReference>
<reference evidence="1 2" key="1">
    <citation type="submission" date="2020-08" db="EMBL/GenBank/DDBJ databases">
        <authorList>
            <person name="Koutsovoulos G."/>
            <person name="Danchin GJ E."/>
        </authorList>
    </citation>
    <scope>NUCLEOTIDE SEQUENCE [LARGE SCALE GENOMIC DNA]</scope>
</reference>
<organism evidence="1 2">
    <name type="scientific">Meloidogyne enterolobii</name>
    <name type="common">Root-knot nematode worm</name>
    <name type="synonym">Meloidogyne mayaguensis</name>
    <dbReference type="NCBI Taxonomy" id="390850"/>
    <lineage>
        <taxon>Eukaryota</taxon>
        <taxon>Metazoa</taxon>
        <taxon>Ecdysozoa</taxon>
        <taxon>Nematoda</taxon>
        <taxon>Chromadorea</taxon>
        <taxon>Rhabditida</taxon>
        <taxon>Tylenchina</taxon>
        <taxon>Tylenchomorpha</taxon>
        <taxon>Tylenchoidea</taxon>
        <taxon>Meloidogynidae</taxon>
        <taxon>Meloidogyninae</taxon>
        <taxon>Meloidogyne</taxon>
    </lineage>
</organism>
<proteinExistence type="predicted"/>
<dbReference type="Proteomes" id="UP000580250">
    <property type="component" value="Unassembled WGS sequence"/>
</dbReference>
<gene>
    <name evidence="1" type="ORF">MENT_LOCUS32806</name>
</gene>
<accession>A0A6V7W0W9</accession>
<comment type="caution">
    <text evidence="1">The sequence shown here is derived from an EMBL/GenBank/DDBJ whole genome shotgun (WGS) entry which is preliminary data.</text>
</comment>
<protein>
    <submittedName>
        <fullName evidence="1">Uncharacterized protein</fullName>
    </submittedName>
</protein>